<keyword evidence="3" id="KW-0489">Methyltransferase</keyword>
<dbReference type="InterPro" id="IPR048711">
    <property type="entry name" value="WHD_Rv2258c"/>
</dbReference>
<dbReference type="CDD" id="cd02440">
    <property type="entry name" value="AdoMet_MTases"/>
    <property type="match status" value="1"/>
</dbReference>
<accession>A0A7Y6E072</accession>
<dbReference type="GO" id="GO:0032259">
    <property type="term" value="P:methylation"/>
    <property type="evidence" value="ECO:0007669"/>
    <property type="project" value="UniProtKB-KW"/>
</dbReference>
<dbReference type="AlphaFoldDB" id="A0A7Y6E072"/>
<dbReference type="Pfam" id="PF13847">
    <property type="entry name" value="Methyltransf_31"/>
    <property type="match status" value="1"/>
</dbReference>
<evidence type="ECO:0000259" key="2">
    <source>
        <dbReference type="Pfam" id="PF21320"/>
    </source>
</evidence>
<feature type="domain" description="Methyltransferase" evidence="1">
    <location>
        <begin position="197"/>
        <end position="304"/>
    </location>
</feature>
<dbReference type="Gene3D" id="3.40.50.150">
    <property type="entry name" value="Vaccinia Virus protein VP39"/>
    <property type="match status" value="1"/>
</dbReference>
<dbReference type="InterPro" id="IPR029063">
    <property type="entry name" value="SAM-dependent_MTases_sf"/>
</dbReference>
<dbReference type="RefSeq" id="WP_175349672.1">
    <property type="nucleotide sequence ID" value="NZ_JABMCI010000071.1"/>
</dbReference>
<dbReference type="PANTHER" id="PTHR45128:SF2">
    <property type="entry name" value="METHYLTRANSFERASE DOMAIN-CONTAINING PROTEIN"/>
    <property type="match status" value="1"/>
</dbReference>
<dbReference type="Proteomes" id="UP000565724">
    <property type="component" value="Unassembled WGS sequence"/>
</dbReference>
<comment type="caution">
    <text evidence="3">The sequence shown here is derived from an EMBL/GenBank/DDBJ whole genome shotgun (WGS) entry which is preliminary data.</text>
</comment>
<dbReference type="Pfam" id="PF21320">
    <property type="entry name" value="WHD_Rv2258c"/>
    <property type="match status" value="1"/>
</dbReference>
<organism evidence="3 4">
    <name type="scientific">Cellulomonas humilata</name>
    <dbReference type="NCBI Taxonomy" id="144055"/>
    <lineage>
        <taxon>Bacteria</taxon>
        <taxon>Bacillati</taxon>
        <taxon>Actinomycetota</taxon>
        <taxon>Actinomycetes</taxon>
        <taxon>Micrococcales</taxon>
        <taxon>Cellulomonadaceae</taxon>
        <taxon>Cellulomonas</taxon>
    </lineage>
</organism>
<reference evidence="3 4" key="1">
    <citation type="submission" date="2020-05" db="EMBL/GenBank/DDBJ databases">
        <title>Genome Sequencing of Type Strains.</title>
        <authorList>
            <person name="Lemaire J.F."/>
            <person name="Inderbitzin P."/>
            <person name="Gregorio O.A."/>
            <person name="Collins S.B."/>
            <person name="Wespe N."/>
            <person name="Knight-Connoni V."/>
        </authorList>
    </citation>
    <scope>NUCLEOTIDE SEQUENCE [LARGE SCALE GENOMIC DNA]</scope>
    <source>
        <strain evidence="3 4">ATCC 25174</strain>
    </source>
</reference>
<protein>
    <submittedName>
        <fullName evidence="3">Methyltransferase domain-containing protein</fullName>
    </submittedName>
</protein>
<feature type="domain" description="S-adenosylmethionine-dependent methyltransferase Rv2258c-like winged HTH" evidence="2">
    <location>
        <begin position="43"/>
        <end position="97"/>
    </location>
</feature>
<gene>
    <name evidence="3" type="ORF">HP550_21255</name>
</gene>
<evidence type="ECO:0000259" key="1">
    <source>
        <dbReference type="Pfam" id="PF13847"/>
    </source>
</evidence>
<keyword evidence="3" id="KW-0808">Transferase</keyword>
<dbReference type="InterPro" id="IPR053173">
    <property type="entry name" value="SAM-binding_MTase"/>
</dbReference>
<proteinExistence type="predicted"/>
<dbReference type="EMBL" id="JABMCI010000071">
    <property type="protein sequence ID" value="NUU19779.1"/>
    <property type="molecule type" value="Genomic_DNA"/>
</dbReference>
<name>A0A7Y6E072_9CELL</name>
<evidence type="ECO:0000313" key="4">
    <source>
        <dbReference type="Proteomes" id="UP000565724"/>
    </source>
</evidence>
<sequence>MSTTTQTSTAGMSDLFETPAPDADAEVFSTRVVAATLGAMEVLALHLGRTLGWYQALIDEGPLTSVELAYRTGTQERYAREWLEQQAVTGYVLVDDEAAAPTERRFHVAPGAVEVLTDADSPAHTAPLAGFAVAAGRRFDDFVEAYRHGGGVSWAQLGPDARTAQAAFNRPLFLHQLAQEIVPALPELHSRLCGPARVADIGSGEGWSTIGLARGFVSATFEGFDVDEPSVAAARRHASAHGVDDRVTFSTVDAADLRESRSGDFDVVMAYECVHDMPDPVGVLEAMREIVRDDGYVLVMDERAGETFAAPGDLTERLLYGFSILCCLPDGLSTPGGVGTGTVMRPSVLTEYARAAGFSAVEILPVEHDFFRFYRLRL</sequence>
<keyword evidence="4" id="KW-1185">Reference proteome</keyword>
<dbReference type="GO" id="GO:0008168">
    <property type="term" value="F:methyltransferase activity"/>
    <property type="evidence" value="ECO:0007669"/>
    <property type="project" value="UniProtKB-KW"/>
</dbReference>
<dbReference type="InterPro" id="IPR025714">
    <property type="entry name" value="Methyltranfer_dom"/>
</dbReference>
<evidence type="ECO:0000313" key="3">
    <source>
        <dbReference type="EMBL" id="NUU19779.1"/>
    </source>
</evidence>
<dbReference type="SUPFAM" id="SSF53335">
    <property type="entry name" value="S-adenosyl-L-methionine-dependent methyltransferases"/>
    <property type="match status" value="1"/>
</dbReference>
<dbReference type="PANTHER" id="PTHR45128">
    <property type="entry name" value="METHYLTRANSFERASE TYPE 11"/>
    <property type="match status" value="1"/>
</dbReference>